<dbReference type="GeneID" id="72194992"/>
<dbReference type="RefSeq" id="WP_168758131.1">
    <property type="nucleotide sequence ID" value="NZ_CP051487.1"/>
</dbReference>
<protein>
    <submittedName>
        <fullName evidence="1">Uncharacterized protein</fullName>
    </submittedName>
</protein>
<accession>A0AAE6ZW35</accession>
<dbReference type="KEGG" id="pum:HGP31_15455"/>
<dbReference type="EMBL" id="CP051487">
    <property type="protein sequence ID" value="QJC79643.1"/>
    <property type="molecule type" value="Genomic_DNA"/>
</dbReference>
<gene>
    <name evidence="1" type="ORF">HGP31_15455</name>
</gene>
<proteinExistence type="predicted"/>
<name>A0AAE6ZW35_9PSED</name>
<evidence type="ECO:0000313" key="1">
    <source>
        <dbReference type="EMBL" id="QJC79643.1"/>
    </source>
</evidence>
<evidence type="ECO:0000313" key="2">
    <source>
        <dbReference type="Proteomes" id="UP000501367"/>
    </source>
</evidence>
<reference evidence="1 2" key="1">
    <citation type="submission" date="2020-04" db="EMBL/GenBank/DDBJ databases">
        <authorList>
            <person name="Yao Y."/>
            <person name="He Z."/>
        </authorList>
    </citation>
    <scope>NUCLEOTIDE SEQUENCE [LARGE SCALE GENOMIC DNA]</scope>
    <source>
        <strain evidence="1 2">CY-1</strain>
    </source>
</reference>
<organism evidence="1 2">
    <name type="scientific">Pseudomonas umsongensis</name>
    <dbReference type="NCBI Taxonomy" id="198618"/>
    <lineage>
        <taxon>Bacteria</taxon>
        <taxon>Pseudomonadati</taxon>
        <taxon>Pseudomonadota</taxon>
        <taxon>Gammaproteobacteria</taxon>
        <taxon>Pseudomonadales</taxon>
        <taxon>Pseudomonadaceae</taxon>
        <taxon>Pseudomonas</taxon>
    </lineage>
</organism>
<dbReference type="Proteomes" id="UP000501367">
    <property type="component" value="Chromosome"/>
</dbReference>
<dbReference type="AlphaFoldDB" id="A0AAE6ZW35"/>
<sequence length="57" mass="6791">MATFTPEQLVEMPDDQLQYLSPEQLEQRDALFRQQQLEKQMRNSKDLLTEVKLPPDE</sequence>